<name>A0A6J3GDE1_SAPAP</name>
<keyword evidence="7" id="KW-1015">Disulfide bond</keyword>
<dbReference type="PANTHER" id="PTHR47009">
    <property type="entry name" value="HEPATITIS A VIRUS CELLULAR RECEPTOR 1 HOMOLOG"/>
    <property type="match status" value="1"/>
</dbReference>
<keyword evidence="4" id="KW-0732">Signal</keyword>
<accession>A0A6J3GDE1</accession>
<evidence type="ECO:0000256" key="2">
    <source>
        <dbReference type="ARBA" id="ARBA00022475"/>
    </source>
</evidence>
<sequence length="208" mass="22574">MVVFAYYTNPRLSAHFPSGQPHNASSGGRLKPHATSSRYCNFLSVGAVAGRSVALPCSYSCGAVTSTCWKRGGCTWLCTNSIVWTNGTHVNYWKNSRYQLLGDLSKRNVSLTLQNTVVSDSGLYCCHVENRGWFNDMRITISLEIIPPSVMTTPIVTTVSTVRMSTTVPTATSVPTTMTVSAFAPPMPLPTQNHEPGKTDVFGSPEAF</sequence>
<proteinExistence type="inferred from homology"/>
<evidence type="ECO:0000256" key="5">
    <source>
        <dbReference type="ARBA" id="ARBA00022989"/>
    </source>
</evidence>
<dbReference type="GO" id="GO:0001618">
    <property type="term" value="F:virus receptor activity"/>
    <property type="evidence" value="ECO:0007669"/>
    <property type="project" value="TreeGrafter"/>
</dbReference>
<dbReference type="InterPro" id="IPR052331">
    <property type="entry name" value="TIM_domain-containing_protein"/>
</dbReference>
<evidence type="ECO:0000256" key="9">
    <source>
        <dbReference type="ARBA" id="ARBA00023319"/>
    </source>
</evidence>
<organism evidence="13 14">
    <name type="scientific">Sapajus apella</name>
    <name type="common">Brown-capped capuchin</name>
    <name type="synonym">Cebus apella</name>
    <dbReference type="NCBI Taxonomy" id="9515"/>
    <lineage>
        <taxon>Eukaryota</taxon>
        <taxon>Metazoa</taxon>
        <taxon>Chordata</taxon>
        <taxon>Craniata</taxon>
        <taxon>Vertebrata</taxon>
        <taxon>Euteleostomi</taxon>
        <taxon>Mammalia</taxon>
        <taxon>Eutheria</taxon>
        <taxon>Euarchontoglires</taxon>
        <taxon>Primates</taxon>
        <taxon>Haplorrhini</taxon>
        <taxon>Platyrrhini</taxon>
        <taxon>Cebidae</taxon>
        <taxon>Cebinae</taxon>
        <taxon>Sapajus</taxon>
    </lineage>
</organism>
<reference evidence="14" key="1">
    <citation type="submission" date="2025-08" db="UniProtKB">
        <authorList>
            <consortium name="RefSeq"/>
        </authorList>
    </citation>
    <scope>IDENTIFICATION</scope>
    <source>
        <tissue evidence="14">Blood</tissue>
    </source>
</reference>
<evidence type="ECO:0000256" key="11">
    <source>
        <dbReference type="SAM" id="MobiDB-lite"/>
    </source>
</evidence>
<keyword evidence="9" id="KW-0393">Immunoglobulin domain</keyword>
<dbReference type="PROSITE" id="PS50835">
    <property type="entry name" value="IG_LIKE"/>
    <property type="match status" value="1"/>
</dbReference>
<evidence type="ECO:0000256" key="7">
    <source>
        <dbReference type="ARBA" id="ARBA00023157"/>
    </source>
</evidence>
<feature type="domain" description="Ig-like" evidence="12">
    <location>
        <begin position="32"/>
        <end position="142"/>
    </location>
</feature>
<dbReference type="InterPro" id="IPR003599">
    <property type="entry name" value="Ig_sub"/>
</dbReference>
<dbReference type="AlphaFoldDB" id="A0A6J3GDE1"/>
<dbReference type="GO" id="GO:0009986">
    <property type="term" value="C:cell surface"/>
    <property type="evidence" value="ECO:0007669"/>
    <property type="project" value="TreeGrafter"/>
</dbReference>
<keyword evidence="5" id="KW-1133">Transmembrane helix</keyword>
<dbReference type="SUPFAM" id="SSF48726">
    <property type="entry name" value="Immunoglobulin"/>
    <property type="match status" value="1"/>
</dbReference>
<dbReference type="Gene3D" id="2.60.40.10">
    <property type="entry name" value="Immunoglobulins"/>
    <property type="match status" value="1"/>
</dbReference>
<dbReference type="GeneID" id="116537401"/>
<comment type="similarity">
    <text evidence="10">Belongs to the immunoglobulin superfamily. TIM family.</text>
</comment>
<keyword evidence="2" id="KW-1003">Cell membrane</keyword>
<dbReference type="GO" id="GO:0005886">
    <property type="term" value="C:plasma membrane"/>
    <property type="evidence" value="ECO:0007669"/>
    <property type="project" value="UniProtKB-SubCell"/>
</dbReference>
<dbReference type="InterPro" id="IPR007110">
    <property type="entry name" value="Ig-like_dom"/>
</dbReference>
<gene>
    <name evidence="14" type="primary">HAVCR1</name>
</gene>
<dbReference type="GO" id="GO:0033005">
    <property type="term" value="P:positive regulation of mast cell activation"/>
    <property type="evidence" value="ECO:0007669"/>
    <property type="project" value="TreeGrafter"/>
</dbReference>
<evidence type="ECO:0000313" key="14">
    <source>
        <dbReference type="RefSeq" id="XP_032115417.1"/>
    </source>
</evidence>
<feature type="region of interest" description="Disordered" evidence="11">
    <location>
        <begin position="185"/>
        <end position="208"/>
    </location>
</feature>
<evidence type="ECO:0000256" key="1">
    <source>
        <dbReference type="ARBA" id="ARBA00004251"/>
    </source>
</evidence>
<dbReference type="RefSeq" id="XP_032115417.1">
    <property type="nucleotide sequence ID" value="XM_032259526.1"/>
</dbReference>
<dbReference type="FunFam" id="2.60.40.10:FF:000774">
    <property type="entry name" value="Hepatitis A virus cellular receptor 1"/>
    <property type="match status" value="1"/>
</dbReference>
<evidence type="ECO:0000256" key="3">
    <source>
        <dbReference type="ARBA" id="ARBA00022692"/>
    </source>
</evidence>
<keyword evidence="3" id="KW-0812">Transmembrane</keyword>
<keyword evidence="14" id="KW-0675">Receptor</keyword>
<evidence type="ECO:0000256" key="6">
    <source>
        <dbReference type="ARBA" id="ARBA00023136"/>
    </source>
</evidence>
<evidence type="ECO:0000256" key="10">
    <source>
        <dbReference type="ARBA" id="ARBA00038203"/>
    </source>
</evidence>
<dbReference type="GO" id="GO:0006911">
    <property type="term" value="P:phagocytosis, engulfment"/>
    <property type="evidence" value="ECO:0007669"/>
    <property type="project" value="TreeGrafter"/>
</dbReference>
<dbReference type="Pfam" id="PF07686">
    <property type="entry name" value="V-set"/>
    <property type="match status" value="1"/>
</dbReference>
<dbReference type="InterPro" id="IPR013106">
    <property type="entry name" value="Ig_V-set"/>
</dbReference>
<dbReference type="GO" id="GO:0001786">
    <property type="term" value="F:phosphatidylserine binding"/>
    <property type="evidence" value="ECO:0007669"/>
    <property type="project" value="TreeGrafter"/>
</dbReference>
<protein>
    <submittedName>
        <fullName evidence="14">Hepatitis A virus cellular receptor 1</fullName>
    </submittedName>
</protein>
<dbReference type="Proteomes" id="UP000504640">
    <property type="component" value="Unplaced"/>
</dbReference>
<evidence type="ECO:0000313" key="13">
    <source>
        <dbReference type="Proteomes" id="UP000504640"/>
    </source>
</evidence>
<keyword evidence="8" id="KW-0325">Glycoprotein</keyword>
<dbReference type="PANTHER" id="PTHR47009:SF1">
    <property type="entry name" value="HEPATITIS A VIRUS CELLULAR RECEPTOR 1"/>
    <property type="match status" value="1"/>
</dbReference>
<keyword evidence="6" id="KW-0472">Membrane</keyword>
<dbReference type="SMART" id="SM00409">
    <property type="entry name" value="IG"/>
    <property type="match status" value="1"/>
</dbReference>
<keyword evidence="13" id="KW-1185">Reference proteome</keyword>
<evidence type="ECO:0000256" key="4">
    <source>
        <dbReference type="ARBA" id="ARBA00022729"/>
    </source>
</evidence>
<dbReference type="InterPro" id="IPR036179">
    <property type="entry name" value="Ig-like_dom_sf"/>
</dbReference>
<comment type="subcellular location">
    <subcellularLocation>
        <location evidence="1">Cell membrane</location>
        <topology evidence="1">Single-pass type I membrane protein</topology>
    </subcellularLocation>
</comment>
<evidence type="ECO:0000259" key="12">
    <source>
        <dbReference type="PROSITE" id="PS50835"/>
    </source>
</evidence>
<dbReference type="InterPro" id="IPR013783">
    <property type="entry name" value="Ig-like_fold"/>
</dbReference>
<evidence type="ECO:0000256" key="8">
    <source>
        <dbReference type="ARBA" id="ARBA00023180"/>
    </source>
</evidence>
<dbReference type="CTD" id="26762"/>